<dbReference type="Pfam" id="PF13302">
    <property type="entry name" value="Acetyltransf_3"/>
    <property type="match status" value="1"/>
</dbReference>
<evidence type="ECO:0000313" key="3">
    <source>
        <dbReference type="Proteomes" id="UP000030403"/>
    </source>
</evidence>
<feature type="domain" description="N-acetyltransferase" evidence="1">
    <location>
        <begin position="13"/>
        <end position="175"/>
    </location>
</feature>
<dbReference type="InterPro" id="IPR016181">
    <property type="entry name" value="Acyl_CoA_acyltransferase"/>
</dbReference>
<dbReference type="InterPro" id="IPR000182">
    <property type="entry name" value="GNAT_dom"/>
</dbReference>
<gene>
    <name evidence="2" type="ORF">N783_19260</name>
</gene>
<evidence type="ECO:0000313" key="2">
    <source>
        <dbReference type="EMBL" id="KGX84063.1"/>
    </source>
</evidence>
<evidence type="ECO:0000259" key="1">
    <source>
        <dbReference type="PROSITE" id="PS51186"/>
    </source>
</evidence>
<keyword evidence="3" id="KW-1185">Reference proteome</keyword>
<dbReference type="EMBL" id="AVPF01000068">
    <property type="protein sequence ID" value="KGX84063.1"/>
    <property type="molecule type" value="Genomic_DNA"/>
</dbReference>
<organism evidence="2 3">
    <name type="scientific">Pontibacillus marinus BH030004 = DSM 16465</name>
    <dbReference type="NCBI Taxonomy" id="1385511"/>
    <lineage>
        <taxon>Bacteria</taxon>
        <taxon>Bacillati</taxon>
        <taxon>Bacillota</taxon>
        <taxon>Bacilli</taxon>
        <taxon>Bacillales</taxon>
        <taxon>Bacillaceae</taxon>
        <taxon>Pontibacillus</taxon>
    </lineage>
</organism>
<reference evidence="2 3" key="1">
    <citation type="submission" date="2013-08" db="EMBL/GenBank/DDBJ databases">
        <authorList>
            <person name="Huang J."/>
            <person name="Wang G."/>
        </authorList>
    </citation>
    <scope>NUCLEOTIDE SEQUENCE [LARGE SCALE GENOMIC DNA]</scope>
    <source>
        <strain evidence="2 3">BH030004</strain>
    </source>
</reference>
<name>A0A0A5FZ01_9BACI</name>
<dbReference type="AlphaFoldDB" id="A0A0A5FZ01"/>
<dbReference type="Proteomes" id="UP000030403">
    <property type="component" value="Unassembled WGS sequence"/>
</dbReference>
<protein>
    <recommendedName>
        <fullName evidence="1">N-acetyltransferase domain-containing protein</fullName>
    </recommendedName>
</protein>
<dbReference type="STRING" id="1385511.GCA_000425225_00909"/>
<sequence length="175" mass="19972">MDIESPRLFIKPISIEEAQNLMVDAESYPDWLNVPYDALWPDDGLKALLPIYVEALEKDEKEYGFGPWIMLDKHKQMVIGDIGFKGSPISGIVEIGYSVSKIHRNQGYAKEAVEAMLQWAFSHEDVTIVTASCQPSNIPSCRVLESCGFMKSREEDGVVWFENRKERHYGKDRTL</sequence>
<dbReference type="RefSeq" id="WP_027448161.1">
    <property type="nucleotide sequence ID" value="NZ_AVPF01000068.1"/>
</dbReference>
<dbReference type="PANTHER" id="PTHR43792">
    <property type="entry name" value="GNAT FAMILY, PUTATIVE (AFU_ORTHOLOGUE AFUA_3G00765)-RELATED-RELATED"/>
    <property type="match status" value="1"/>
</dbReference>
<dbReference type="eggNOG" id="COG1670">
    <property type="taxonomic scope" value="Bacteria"/>
</dbReference>
<dbReference type="InterPro" id="IPR051531">
    <property type="entry name" value="N-acetyltransferase"/>
</dbReference>
<dbReference type="OrthoDB" id="452315at2"/>
<comment type="caution">
    <text evidence="2">The sequence shown here is derived from an EMBL/GenBank/DDBJ whole genome shotgun (WGS) entry which is preliminary data.</text>
</comment>
<proteinExistence type="predicted"/>
<dbReference type="Gene3D" id="3.40.630.30">
    <property type="match status" value="1"/>
</dbReference>
<dbReference type="SUPFAM" id="SSF55729">
    <property type="entry name" value="Acyl-CoA N-acyltransferases (Nat)"/>
    <property type="match status" value="1"/>
</dbReference>
<accession>A0A0A5FZ01</accession>
<dbReference type="PANTHER" id="PTHR43792:SF13">
    <property type="entry name" value="ACETYLTRANSFERASE"/>
    <property type="match status" value="1"/>
</dbReference>
<dbReference type="PROSITE" id="PS51186">
    <property type="entry name" value="GNAT"/>
    <property type="match status" value="1"/>
</dbReference>
<dbReference type="GO" id="GO:0016747">
    <property type="term" value="F:acyltransferase activity, transferring groups other than amino-acyl groups"/>
    <property type="evidence" value="ECO:0007669"/>
    <property type="project" value="InterPro"/>
</dbReference>